<dbReference type="Proteomes" id="UP000276776">
    <property type="component" value="Unassembled WGS sequence"/>
</dbReference>
<dbReference type="EMBL" id="UYYF01005025">
    <property type="protein sequence ID" value="VDN07920.1"/>
    <property type="molecule type" value="Genomic_DNA"/>
</dbReference>
<evidence type="ECO:0000313" key="3">
    <source>
        <dbReference type="WBParaSite" id="TCLT_0001024901-mRNA-1"/>
    </source>
</evidence>
<protein>
    <submittedName>
        <fullName evidence="3">DH domain-containing protein</fullName>
    </submittedName>
</protein>
<dbReference type="OrthoDB" id="10631387at2759"/>
<dbReference type="AlphaFoldDB" id="A0A0N5DAP6"/>
<accession>A0A0N5DAP6</accession>
<dbReference type="WBParaSite" id="TCLT_0001024901-mRNA-1">
    <property type="protein sequence ID" value="TCLT_0001024901-mRNA-1"/>
    <property type="gene ID" value="TCLT_0001024901"/>
</dbReference>
<proteinExistence type="predicted"/>
<name>A0A0N5DAP6_THECL</name>
<reference evidence="1 2" key="2">
    <citation type="submission" date="2018-11" db="EMBL/GenBank/DDBJ databases">
        <authorList>
            <consortium name="Pathogen Informatics"/>
        </authorList>
    </citation>
    <scope>NUCLEOTIDE SEQUENCE [LARGE SCALE GENOMIC DNA]</scope>
</reference>
<keyword evidence="2" id="KW-1185">Reference proteome</keyword>
<gene>
    <name evidence="1" type="ORF">TCLT_LOCUS10238</name>
</gene>
<organism evidence="3">
    <name type="scientific">Thelazia callipaeda</name>
    <name type="common">Oriental eyeworm</name>
    <name type="synonym">Parasitic nematode</name>
    <dbReference type="NCBI Taxonomy" id="103827"/>
    <lineage>
        <taxon>Eukaryota</taxon>
        <taxon>Metazoa</taxon>
        <taxon>Ecdysozoa</taxon>
        <taxon>Nematoda</taxon>
        <taxon>Chromadorea</taxon>
        <taxon>Rhabditida</taxon>
        <taxon>Spirurina</taxon>
        <taxon>Spiruromorpha</taxon>
        <taxon>Thelazioidea</taxon>
        <taxon>Thelaziidae</taxon>
        <taxon>Thelazia</taxon>
    </lineage>
</organism>
<dbReference type="STRING" id="103827.A0A0N5DAP6"/>
<reference evidence="3" key="1">
    <citation type="submission" date="2017-02" db="UniProtKB">
        <authorList>
            <consortium name="WormBaseParasite"/>
        </authorList>
    </citation>
    <scope>IDENTIFICATION</scope>
</reference>
<sequence>MVNVGESSRHDDQKYRTTEHSQVYEWNTARRSISSTFASGTDISPAMASTSAQHEKLIQSTPDLRNKRIAAMFSIESSDSGAITLSDGDCKPFRLVRQQKAKSSSYDSSSYFERESVQKQTLNSENTISEESVREQCCTTQYDSFFMPKGTKVKCYHVLRDITMLEYSTLIELSILIELYSIALQDFYAIFPEKAISSARVLTDLFEELRDLECFHSGYLSTLQILLQKWSAFLGCLLLLKRSMKVSCLTLSALYFS</sequence>
<evidence type="ECO:0000313" key="1">
    <source>
        <dbReference type="EMBL" id="VDN07920.1"/>
    </source>
</evidence>
<evidence type="ECO:0000313" key="2">
    <source>
        <dbReference type="Proteomes" id="UP000276776"/>
    </source>
</evidence>